<keyword evidence="3" id="KW-0804">Transcription</keyword>
<dbReference type="GO" id="GO:0043565">
    <property type="term" value="F:sequence-specific DNA binding"/>
    <property type="evidence" value="ECO:0007669"/>
    <property type="project" value="InterPro"/>
</dbReference>
<accession>A0A1I2GL56</accession>
<evidence type="ECO:0000259" key="5">
    <source>
        <dbReference type="PROSITE" id="PS01124"/>
    </source>
</evidence>
<keyword evidence="4" id="KW-1133">Transmembrane helix</keyword>
<dbReference type="GO" id="GO:0003700">
    <property type="term" value="F:DNA-binding transcription factor activity"/>
    <property type="evidence" value="ECO:0007669"/>
    <property type="project" value="InterPro"/>
</dbReference>
<evidence type="ECO:0000256" key="4">
    <source>
        <dbReference type="SAM" id="Phobius"/>
    </source>
</evidence>
<evidence type="ECO:0000313" key="7">
    <source>
        <dbReference type="Proteomes" id="UP000183410"/>
    </source>
</evidence>
<dbReference type="RefSeq" id="WP_082110996.1">
    <property type="nucleotide sequence ID" value="NZ_FONN01000016.1"/>
</dbReference>
<reference evidence="7" key="1">
    <citation type="submission" date="2016-10" db="EMBL/GenBank/DDBJ databases">
        <authorList>
            <person name="Varghese N."/>
            <person name="Submissions S."/>
        </authorList>
    </citation>
    <scope>NUCLEOTIDE SEQUENCE [LARGE SCALE GENOMIC DNA]</scope>
    <source>
        <strain evidence="7">CGMCC 1.10223</strain>
    </source>
</reference>
<dbReference type="EMBL" id="FONN01000016">
    <property type="protein sequence ID" value="SFF17730.1"/>
    <property type="molecule type" value="Genomic_DNA"/>
</dbReference>
<feature type="transmembrane region" description="Helical" evidence="4">
    <location>
        <begin position="310"/>
        <end position="330"/>
    </location>
</feature>
<keyword evidence="4" id="KW-0472">Membrane</keyword>
<dbReference type="Pfam" id="PF17853">
    <property type="entry name" value="GGDEF_2"/>
    <property type="match status" value="1"/>
</dbReference>
<proteinExistence type="predicted"/>
<evidence type="ECO:0000256" key="1">
    <source>
        <dbReference type="ARBA" id="ARBA00023015"/>
    </source>
</evidence>
<dbReference type="Proteomes" id="UP000183410">
    <property type="component" value="Unassembled WGS sequence"/>
</dbReference>
<evidence type="ECO:0000256" key="2">
    <source>
        <dbReference type="ARBA" id="ARBA00023125"/>
    </source>
</evidence>
<dbReference type="InterPro" id="IPR041522">
    <property type="entry name" value="CdaR_GGDEF"/>
</dbReference>
<dbReference type="InterPro" id="IPR018060">
    <property type="entry name" value="HTH_AraC"/>
</dbReference>
<dbReference type="Gene3D" id="1.10.10.60">
    <property type="entry name" value="Homeodomain-like"/>
    <property type="match status" value="2"/>
</dbReference>
<dbReference type="SUPFAM" id="SSF46689">
    <property type="entry name" value="Homeodomain-like"/>
    <property type="match status" value="2"/>
</dbReference>
<dbReference type="SMART" id="SM00342">
    <property type="entry name" value="HTH_ARAC"/>
    <property type="match status" value="1"/>
</dbReference>
<dbReference type="Pfam" id="PF12833">
    <property type="entry name" value="HTH_18"/>
    <property type="match status" value="1"/>
</dbReference>
<gene>
    <name evidence="6" type="ORF">SAMN04487969_116130</name>
</gene>
<evidence type="ECO:0000313" key="6">
    <source>
        <dbReference type="EMBL" id="SFF17730.1"/>
    </source>
</evidence>
<keyword evidence="4" id="KW-0812">Transmembrane</keyword>
<name>A0A1I2GL56_9BACL</name>
<sequence length="776" mass="88358">MRYFKIKANTLTQYISKYWSQYKSRLLFKYAASYIVMFLVPLTVVTIFIYENAAYNLRSEIERANLNQLTQVKLTIDGHMSDLYEIASRISYDEHLTPYMMSDPYHSREGINTLASYTANSSIVEQLFLYYHDRNEIYSYEGMTSPSTLFNRVYKYHNWSSASLMKALNESDAPLIRPAEPVSIYSREEALLTLLIPIKPNDPYPYGAVMFLLKEAKLTGLMDTILNQYKGNSYILSPTGEVLTSNTNGTSLSSEALADIAQLETGIHSIRLDGEAQSVVAVKSTENGWSYATTMPTYQFFESVVHIKTLIMLVFAIAALTGIVAAIILARRQYHPIKNLIDFARLQTGGRDETLKVRNEWEWITQTFRDYKARIHWQTPFVRNQCLMLLLKHGKPNDPEIERMIKETGLEPPDAGGAYFSAVLSWDSPPEDESGQPDHMLHLELLSQLSFPELGVQVYGVEFSVRDRFALMVLLPDQSPEQQEVTINRLFGDIRAMLQEQTDTLPHIGVGTIYPSLSKINQSFIEASTALDYRKPGEPAITFFDQLQNEQAVSQETFWLSKKTILKLEQSLKQGNEPLAQSMLAGMVQEIKQESLSVPILRLICFDILNTILRVAADLGMQGVFGRVPALTSFDTLEEFESKLAMLAGEVCRQVNHQTETSQPSLINDLVAYVDQNYADYTLSLEHIALRFSVSTSYLSRSFKEKTGMNFTHYIWLLRMNEVKRLLVSTNDPLQIIIERVGYLDAPNFIRKFKKDSGLTPGQFRKQHCQSNTPSY</sequence>
<dbReference type="PANTHER" id="PTHR43280:SF2">
    <property type="entry name" value="HTH-TYPE TRANSCRIPTIONAL REGULATOR EXSA"/>
    <property type="match status" value="1"/>
</dbReference>
<dbReference type="PROSITE" id="PS01124">
    <property type="entry name" value="HTH_ARAC_FAMILY_2"/>
    <property type="match status" value="1"/>
</dbReference>
<keyword evidence="1" id="KW-0805">Transcription regulation</keyword>
<dbReference type="OrthoDB" id="2647120at2"/>
<evidence type="ECO:0000256" key="3">
    <source>
        <dbReference type="ARBA" id="ARBA00023163"/>
    </source>
</evidence>
<keyword evidence="2 6" id="KW-0238">DNA-binding</keyword>
<feature type="domain" description="HTH araC/xylS-type" evidence="5">
    <location>
        <begin position="668"/>
        <end position="767"/>
    </location>
</feature>
<feature type="transmembrane region" description="Helical" evidence="4">
    <location>
        <begin position="27"/>
        <end position="50"/>
    </location>
</feature>
<dbReference type="PROSITE" id="PS00041">
    <property type="entry name" value="HTH_ARAC_FAMILY_1"/>
    <property type="match status" value="1"/>
</dbReference>
<dbReference type="InterPro" id="IPR018062">
    <property type="entry name" value="HTH_AraC-typ_CS"/>
</dbReference>
<dbReference type="AlphaFoldDB" id="A0A1I2GL56"/>
<dbReference type="InterPro" id="IPR009057">
    <property type="entry name" value="Homeodomain-like_sf"/>
</dbReference>
<keyword evidence="7" id="KW-1185">Reference proteome</keyword>
<organism evidence="6 7">
    <name type="scientific">Paenibacillus algorifonticola</name>
    <dbReference type="NCBI Taxonomy" id="684063"/>
    <lineage>
        <taxon>Bacteria</taxon>
        <taxon>Bacillati</taxon>
        <taxon>Bacillota</taxon>
        <taxon>Bacilli</taxon>
        <taxon>Bacillales</taxon>
        <taxon>Paenibacillaceae</taxon>
        <taxon>Paenibacillus</taxon>
    </lineage>
</organism>
<protein>
    <submittedName>
        <fullName evidence="6">Two-component response regulator, YesN/AraC family, consists of REC and AraC-type DNA-binding domains</fullName>
    </submittedName>
</protein>
<dbReference type="PANTHER" id="PTHR43280">
    <property type="entry name" value="ARAC-FAMILY TRANSCRIPTIONAL REGULATOR"/>
    <property type="match status" value="1"/>
</dbReference>